<organism evidence="1 2">
    <name type="scientific">Mytilus coruscus</name>
    <name type="common">Sea mussel</name>
    <dbReference type="NCBI Taxonomy" id="42192"/>
    <lineage>
        <taxon>Eukaryota</taxon>
        <taxon>Metazoa</taxon>
        <taxon>Spiralia</taxon>
        <taxon>Lophotrochozoa</taxon>
        <taxon>Mollusca</taxon>
        <taxon>Bivalvia</taxon>
        <taxon>Autobranchia</taxon>
        <taxon>Pteriomorphia</taxon>
        <taxon>Mytilida</taxon>
        <taxon>Mytiloidea</taxon>
        <taxon>Mytilidae</taxon>
        <taxon>Mytilinae</taxon>
        <taxon>Mytilus</taxon>
    </lineage>
</organism>
<keyword evidence="2" id="KW-1185">Reference proteome</keyword>
<gene>
    <name evidence="1" type="ORF">MCOR_55541</name>
</gene>
<evidence type="ECO:0000313" key="2">
    <source>
        <dbReference type="Proteomes" id="UP000507470"/>
    </source>
</evidence>
<reference evidence="1 2" key="1">
    <citation type="submission" date="2020-06" db="EMBL/GenBank/DDBJ databases">
        <authorList>
            <person name="Li R."/>
            <person name="Bekaert M."/>
        </authorList>
    </citation>
    <scope>NUCLEOTIDE SEQUENCE [LARGE SCALE GENOMIC DNA]</scope>
    <source>
        <strain evidence="2">wild</strain>
    </source>
</reference>
<dbReference type="Proteomes" id="UP000507470">
    <property type="component" value="Unassembled WGS sequence"/>
</dbReference>
<dbReference type="OrthoDB" id="10361307at2759"/>
<dbReference type="AlphaFoldDB" id="A0A6J8ESQ5"/>
<dbReference type="EMBL" id="CACVKT020009815">
    <property type="protein sequence ID" value="CAC5423547.1"/>
    <property type="molecule type" value="Genomic_DNA"/>
</dbReference>
<sequence length="170" mass="19015">MIKPTNGFLLGKIPTAIDSDKHEGCYLQNNRGRTELLRAMFYSNKSIDIFCNANSVYFESLLLTCQERALQESVIECGNITDIVQGSVSCIGTITRNVTTILSGRKQYDNVLNTTEHMLRHLMSACGVNFGPILNVTRSDDPYNSQQDVPIILSYLGKIQSLLKIISHRI</sequence>
<accession>A0A6J8ESQ5</accession>
<proteinExistence type="predicted"/>
<evidence type="ECO:0000313" key="1">
    <source>
        <dbReference type="EMBL" id="CAC5423547.1"/>
    </source>
</evidence>
<protein>
    <submittedName>
        <fullName evidence="1">Uncharacterized protein</fullName>
    </submittedName>
</protein>
<name>A0A6J8ESQ5_MYTCO</name>